<dbReference type="InterPro" id="IPR036390">
    <property type="entry name" value="WH_DNA-bd_sf"/>
</dbReference>
<evidence type="ECO:0000313" key="5">
    <source>
        <dbReference type="EMBL" id="GAA4554921.1"/>
    </source>
</evidence>
<feature type="domain" description="HTH hxlR-type" evidence="4">
    <location>
        <begin position="27"/>
        <end position="127"/>
    </location>
</feature>
<keyword evidence="6" id="KW-1185">Reference proteome</keyword>
<dbReference type="PANTHER" id="PTHR33204:SF18">
    <property type="entry name" value="TRANSCRIPTIONAL REGULATORY PROTEIN"/>
    <property type="match status" value="1"/>
</dbReference>
<dbReference type="EMBL" id="BAABGT010000087">
    <property type="protein sequence ID" value="GAA4554921.1"/>
    <property type="molecule type" value="Genomic_DNA"/>
</dbReference>
<evidence type="ECO:0000256" key="1">
    <source>
        <dbReference type="ARBA" id="ARBA00023015"/>
    </source>
</evidence>
<sequence length="165" mass="18388">MTTPDSAVVEESAMEQDPVGQEDERVCTIARVLGIVGDKWTLRILCESALNGVSRFSDFQDVLGIATDILAQRLNRLVDEGLLTKESYKEPGRRTRFRYELTQAGKEMRLVLAALQQWGDVHRPSGTGLTEIGRTVGEDKPVRVDFVDADDAIVSADRISYRYAI</sequence>
<dbReference type="InterPro" id="IPR002577">
    <property type="entry name" value="HTH_HxlR"/>
</dbReference>
<protein>
    <recommendedName>
        <fullName evidence="4">HTH hxlR-type domain-containing protein</fullName>
    </recommendedName>
</protein>
<name>A0ABP8RYR8_9PSEU</name>
<keyword evidence="3" id="KW-0804">Transcription</keyword>
<dbReference type="Pfam" id="PF01638">
    <property type="entry name" value="HxlR"/>
    <property type="match status" value="1"/>
</dbReference>
<dbReference type="SUPFAM" id="SSF46785">
    <property type="entry name" value="Winged helix' DNA-binding domain"/>
    <property type="match status" value="1"/>
</dbReference>
<gene>
    <name evidence="5" type="ORF">GCM10023175_54150</name>
</gene>
<keyword evidence="2" id="KW-0238">DNA-binding</keyword>
<dbReference type="Proteomes" id="UP001501598">
    <property type="component" value="Unassembled WGS sequence"/>
</dbReference>
<evidence type="ECO:0000313" key="6">
    <source>
        <dbReference type="Proteomes" id="UP001501598"/>
    </source>
</evidence>
<keyword evidence="1" id="KW-0805">Transcription regulation</keyword>
<dbReference type="InterPro" id="IPR036388">
    <property type="entry name" value="WH-like_DNA-bd_sf"/>
</dbReference>
<dbReference type="PANTHER" id="PTHR33204">
    <property type="entry name" value="TRANSCRIPTIONAL REGULATOR, MARR FAMILY"/>
    <property type="match status" value="1"/>
</dbReference>
<dbReference type="Gene3D" id="1.10.10.10">
    <property type="entry name" value="Winged helix-like DNA-binding domain superfamily/Winged helix DNA-binding domain"/>
    <property type="match status" value="1"/>
</dbReference>
<evidence type="ECO:0000256" key="3">
    <source>
        <dbReference type="ARBA" id="ARBA00023163"/>
    </source>
</evidence>
<dbReference type="PROSITE" id="PS51118">
    <property type="entry name" value="HTH_HXLR"/>
    <property type="match status" value="1"/>
</dbReference>
<comment type="caution">
    <text evidence="5">The sequence shown here is derived from an EMBL/GenBank/DDBJ whole genome shotgun (WGS) entry which is preliminary data.</text>
</comment>
<proteinExistence type="predicted"/>
<organism evidence="5 6">
    <name type="scientific">Pseudonocardia xishanensis</name>
    <dbReference type="NCBI Taxonomy" id="630995"/>
    <lineage>
        <taxon>Bacteria</taxon>
        <taxon>Bacillati</taxon>
        <taxon>Actinomycetota</taxon>
        <taxon>Actinomycetes</taxon>
        <taxon>Pseudonocardiales</taxon>
        <taxon>Pseudonocardiaceae</taxon>
        <taxon>Pseudonocardia</taxon>
    </lineage>
</organism>
<dbReference type="RefSeq" id="WP_345424501.1">
    <property type="nucleotide sequence ID" value="NZ_BAABGT010000087.1"/>
</dbReference>
<evidence type="ECO:0000259" key="4">
    <source>
        <dbReference type="PROSITE" id="PS51118"/>
    </source>
</evidence>
<accession>A0ABP8RYR8</accession>
<evidence type="ECO:0000256" key="2">
    <source>
        <dbReference type="ARBA" id="ARBA00023125"/>
    </source>
</evidence>
<reference evidence="6" key="1">
    <citation type="journal article" date="2019" name="Int. J. Syst. Evol. Microbiol.">
        <title>The Global Catalogue of Microorganisms (GCM) 10K type strain sequencing project: providing services to taxonomists for standard genome sequencing and annotation.</title>
        <authorList>
            <consortium name="The Broad Institute Genomics Platform"/>
            <consortium name="The Broad Institute Genome Sequencing Center for Infectious Disease"/>
            <person name="Wu L."/>
            <person name="Ma J."/>
        </authorList>
    </citation>
    <scope>NUCLEOTIDE SEQUENCE [LARGE SCALE GENOMIC DNA]</scope>
    <source>
        <strain evidence="6">JCM 17906</strain>
    </source>
</reference>